<keyword evidence="3" id="KW-0472">Membrane</keyword>
<dbReference type="PANTHER" id="PTHR34477">
    <property type="entry name" value="UPF0213 PROTEIN YHBQ"/>
    <property type="match status" value="1"/>
</dbReference>
<protein>
    <submittedName>
        <fullName evidence="5">Putative endonuclease</fullName>
    </submittedName>
</protein>
<keyword evidence="5" id="KW-0540">Nuclease</keyword>
<dbReference type="CDD" id="cd10449">
    <property type="entry name" value="GIY-YIG_SLX1_like"/>
    <property type="match status" value="1"/>
</dbReference>
<evidence type="ECO:0000259" key="4">
    <source>
        <dbReference type="PROSITE" id="PS50164"/>
    </source>
</evidence>
<dbReference type="PROSITE" id="PS50164">
    <property type="entry name" value="GIY_YIG"/>
    <property type="match status" value="1"/>
</dbReference>
<comment type="caution">
    <text evidence="5">The sequence shown here is derived from an EMBL/GenBank/DDBJ whole genome shotgun (WGS) entry which is preliminary data.</text>
</comment>
<dbReference type="Proteomes" id="UP000610746">
    <property type="component" value="Unassembled WGS sequence"/>
</dbReference>
<dbReference type="Gene3D" id="3.40.1440.10">
    <property type="entry name" value="GIY-YIG endonuclease"/>
    <property type="match status" value="1"/>
</dbReference>
<sequence>MSSYLPKADARSSSANGGLQSKRESLIWFSFFIFNMEEFVVYVLYSEKYKIHYTGFTSDLISRFRSHNLLSNKGFTRKYRPWPVIYVEFFDNKKDAIQREKYIKSGAGRQFLKNSL</sequence>
<dbReference type="RefSeq" id="WP_317170364.1">
    <property type="nucleotide sequence ID" value="NZ_JABSNO010000013.1"/>
</dbReference>
<dbReference type="PANTHER" id="PTHR34477:SF5">
    <property type="entry name" value="BSL5627 PROTEIN"/>
    <property type="match status" value="1"/>
</dbReference>
<accession>A0A8J8K997</accession>
<gene>
    <name evidence="5" type="ORF">HNQ03_001933</name>
</gene>
<feature type="domain" description="GIY-YIG" evidence="4">
    <location>
        <begin position="37"/>
        <end position="115"/>
    </location>
</feature>
<dbReference type="GO" id="GO:0004519">
    <property type="term" value="F:endonuclease activity"/>
    <property type="evidence" value="ECO:0007669"/>
    <property type="project" value="UniProtKB-KW"/>
</dbReference>
<dbReference type="EMBL" id="JABSNO010000013">
    <property type="protein sequence ID" value="NRS92852.1"/>
    <property type="molecule type" value="Genomic_DNA"/>
</dbReference>
<comment type="similarity">
    <text evidence="1">Belongs to the UPF0213 family.</text>
</comment>
<dbReference type="InterPro" id="IPR035901">
    <property type="entry name" value="GIY-YIG_endonuc_sf"/>
</dbReference>
<evidence type="ECO:0000256" key="3">
    <source>
        <dbReference type="SAM" id="Phobius"/>
    </source>
</evidence>
<reference evidence="5" key="1">
    <citation type="submission" date="2020-05" db="EMBL/GenBank/DDBJ databases">
        <title>Genomic Encyclopedia of Type Strains, Phase IV (KMG-V): Genome sequencing to study the core and pangenomes of soil and plant-associated prokaryotes.</title>
        <authorList>
            <person name="Whitman W."/>
        </authorList>
    </citation>
    <scope>NUCLEOTIDE SEQUENCE</scope>
    <source>
        <strain evidence="5">16F</strain>
    </source>
</reference>
<organism evidence="5 6">
    <name type="scientific">Frigoriflavimonas asaccharolytica</name>
    <dbReference type="NCBI Taxonomy" id="2735899"/>
    <lineage>
        <taxon>Bacteria</taxon>
        <taxon>Pseudomonadati</taxon>
        <taxon>Bacteroidota</taxon>
        <taxon>Flavobacteriia</taxon>
        <taxon>Flavobacteriales</taxon>
        <taxon>Weeksellaceae</taxon>
        <taxon>Frigoriflavimonas</taxon>
    </lineage>
</organism>
<keyword evidence="5" id="KW-0255">Endonuclease</keyword>
<evidence type="ECO:0000313" key="6">
    <source>
        <dbReference type="Proteomes" id="UP000610746"/>
    </source>
</evidence>
<evidence type="ECO:0000256" key="2">
    <source>
        <dbReference type="SAM" id="MobiDB-lite"/>
    </source>
</evidence>
<proteinExistence type="inferred from homology"/>
<dbReference type="AlphaFoldDB" id="A0A8J8K997"/>
<feature type="transmembrane region" description="Helical" evidence="3">
    <location>
        <begin position="26"/>
        <end position="45"/>
    </location>
</feature>
<dbReference type="InterPro" id="IPR000305">
    <property type="entry name" value="GIY-YIG_endonuc"/>
</dbReference>
<dbReference type="Pfam" id="PF01541">
    <property type="entry name" value="GIY-YIG"/>
    <property type="match status" value="1"/>
</dbReference>
<feature type="region of interest" description="Disordered" evidence="2">
    <location>
        <begin position="1"/>
        <end position="20"/>
    </location>
</feature>
<name>A0A8J8K997_9FLAO</name>
<keyword evidence="5" id="KW-0378">Hydrolase</keyword>
<evidence type="ECO:0000256" key="1">
    <source>
        <dbReference type="ARBA" id="ARBA00007435"/>
    </source>
</evidence>
<keyword evidence="3" id="KW-0812">Transmembrane</keyword>
<dbReference type="SUPFAM" id="SSF82771">
    <property type="entry name" value="GIY-YIG endonuclease"/>
    <property type="match status" value="1"/>
</dbReference>
<dbReference type="InterPro" id="IPR050190">
    <property type="entry name" value="UPF0213_domain"/>
</dbReference>
<evidence type="ECO:0000313" key="5">
    <source>
        <dbReference type="EMBL" id="NRS92852.1"/>
    </source>
</evidence>
<keyword evidence="3" id="KW-1133">Transmembrane helix</keyword>
<keyword evidence="6" id="KW-1185">Reference proteome</keyword>